<keyword evidence="3" id="KW-1003">Cell membrane</keyword>
<dbReference type="PANTHER" id="PTHR22777">
    <property type="entry name" value="HEMOLYSIN-RELATED"/>
    <property type="match status" value="1"/>
</dbReference>
<comment type="similarity">
    <text evidence="2">Belongs to the UPF0053 family.</text>
</comment>
<sequence>MDPDSRRSFIERLRGKLGLTRQSAPQQLEREIAGLVDQGEAQGFISADEGEMIEAVLDLAETTAGQIMVPRIDIATVAESASVEEAIRVIIESGHSRIPLHGADLDHIHGIVHAKDLLPFWGRPSEEVNLLRICRKPFFVPLSMSVNRLMAEFRKRRAHLAVVVDEYGGTAGIVTMEDVLEEIVGEIVDEYDQEQPMLEEQPDGALLLDARLEVEDLADHLGVELPTELPEGRFETMGGLITTALGRVPKVGEEIVVGPLRMVIKEADERRVTKIMAALEQSPVAAASGD</sequence>
<keyword evidence="5 6" id="KW-0129">CBS domain</keyword>
<dbReference type="Pfam" id="PF03471">
    <property type="entry name" value="CorC_HlyC"/>
    <property type="match status" value="1"/>
</dbReference>
<dbReference type="InterPro" id="IPR036318">
    <property type="entry name" value="FAD-bd_PCMH-like_sf"/>
</dbReference>
<dbReference type="SUPFAM" id="SSF54631">
    <property type="entry name" value="CBS-domain pair"/>
    <property type="match status" value="1"/>
</dbReference>
<evidence type="ECO:0000256" key="6">
    <source>
        <dbReference type="PROSITE-ProRule" id="PRU00703"/>
    </source>
</evidence>
<dbReference type="eggNOG" id="COG1253">
    <property type="taxonomic scope" value="Bacteria"/>
</dbReference>
<name>E1QIK0_DESB2</name>
<evidence type="ECO:0000256" key="5">
    <source>
        <dbReference type="ARBA" id="ARBA00023122"/>
    </source>
</evidence>
<gene>
    <name evidence="8" type="ordered locus">Deba_1055</name>
</gene>
<evidence type="ECO:0000313" key="9">
    <source>
        <dbReference type="Proteomes" id="UP000009047"/>
    </source>
</evidence>
<dbReference type="EMBL" id="CP002085">
    <property type="protein sequence ID" value="ADK84423.1"/>
    <property type="molecule type" value="Genomic_DNA"/>
</dbReference>
<evidence type="ECO:0000256" key="4">
    <source>
        <dbReference type="ARBA" id="ARBA00022737"/>
    </source>
</evidence>
<dbReference type="PANTHER" id="PTHR22777:SF32">
    <property type="entry name" value="UPF0053 INNER MEMBRANE PROTEIN YFJD"/>
    <property type="match status" value="1"/>
</dbReference>
<dbReference type="InterPro" id="IPR016169">
    <property type="entry name" value="FAD-bd_PCMH_sub2"/>
</dbReference>
<dbReference type="InterPro" id="IPR044751">
    <property type="entry name" value="Ion_transp-like_CBS"/>
</dbReference>
<dbReference type="FunFam" id="3.10.580.10:FF:000002">
    <property type="entry name" value="Magnesium/cobalt efflux protein CorC"/>
    <property type="match status" value="1"/>
</dbReference>
<dbReference type="PROSITE" id="PS51371">
    <property type="entry name" value="CBS"/>
    <property type="match status" value="2"/>
</dbReference>
<feature type="domain" description="CBS" evidence="7">
    <location>
        <begin position="133"/>
        <end position="190"/>
    </location>
</feature>
<dbReference type="Proteomes" id="UP000009047">
    <property type="component" value="Chromosome"/>
</dbReference>
<dbReference type="Gene3D" id="3.10.580.10">
    <property type="entry name" value="CBS-domain"/>
    <property type="match status" value="1"/>
</dbReference>
<dbReference type="CDD" id="cd04590">
    <property type="entry name" value="CBS_pair_CorC_HlyC_assoc"/>
    <property type="match status" value="1"/>
</dbReference>
<dbReference type="STRING" id="644282.Deba_1055"/>
<evidence type="ECO:0000259" key="7">
    <source>
        <dbReference type="PROSITE" id="PS51371"/>
    </source>
</evidence>
<dbReference type="HOGENOM" id="CLU_015237_3_0_7"/>
<evidence type="ECO:0000256" key="2">
    <source>
        <dbReference type="ARBA" id="ARBA00006337"/>
    </source>
</evidence>
<protein>
    <submittedName>
        <fullName evidence="8">CBS domain containing protein</fullName>
    </submittedName>
</protein>
<dbReference type="Pfam" id="PF00571">
    <property type="entry name" value="CBS"/>
    <property type="match status" value="2"/>
</dbReference>
<dbReference type="GO" id="GO:0005886">
    <property type="term" value="C:plasma membrane"/>
    <property type="evidence" value="ECO:0007669"/>
    <property type="project" value="UniProtKB-SubCell"/>
</dbReference>
<dbReference type="SMART" id="SM00116">
    <property type="entry name" value="CBS"/>
    <property type="match status" value="2"/>
</dbReference>
<reference evidence="8 9" key="1">
    <citation type="journal article" date="2010" name="Stand. Genomic Sci.">
        <title>Complete genome sequence of Desulfarculus baarsii type strain (2st14).</title>
        <authorList>
            <person name="Sun H."/>
            <person name="Spring S."/>
            <person name="Lapidus A."/>
            <person name="Davenport K."/>
            <person name="Del Rio T.G."/>
            <person name="Tice H."/>
            <person name="Nolan M."/>
            <person name="Copeland A."/>
            <person name="Cheng J.F."/>
            <person name="Lucas S."/>
            <person name="Tapia R."/>
            <person name="Goodwin L."/>
            <person name="Pitluck S."/>
            <person name="Ivanova N."/>
            <person name="Pagani I."/>
            <person name="Mavromatis K."/>
            <person name="Ovchinnikova G."/>
            <person name="Pati A."/>
            <person name="Chen A."/>
            <person name="Palaniappan K."/>
            <person name="Hauser L."/>
            <person name="Chang Y.J."/>
            <person name="Jeffries C.D."/>
            <person name="Detter J.C."/>
            <person name="Han C."/>
            <person name="Rohde M."/>
            <person name="Brambilla E."/>
            <person name="Goker M."/>
            <person name="Woyke T."/>
            <person name="Bristow J."/>
            <person name="Eisen J.A."/>
            <person name="Markowitz V."/>
            <person name="Hugenholtz P."/>
            <person name="Kyrpides N.C."/>
            <person name="Klenk H.P."/>
            <person name="Land M."/>
        </authorList>
    </citation>
    <scope>NUCLEOTIDE SEQUENCE [LARGE SCALE GENOMIC DNA]</scope>
    <source>
        <strain evidence="9">ATCC 33931 / DSM 2075 / LMG 7858 / VKM B-1802 / 2st14</strain>
    </source>
</reference>
<evidence type="ECO:0000256" key="3">
    <source>
        <dbReference type="ARBA" id="ARBA00022475"/>
    </source>
</evidence>
<dbReference type="AlphaFoldDB" id="E1QIK0"/>
<organism evidence="8 9">
    <name type="scientific">Desulfarculus baarsii (strain ATCC 33931 / DSM 2075 / LMG 7858 / VKM B-1802 / 2st14)</name>
    <dbReference type="NCBI Taxonomy" id="644282"/>
    <lineage>
        <taxon>Bacteria</taxon>
        <taxon>Pseudomonadati</taxon>
        <taxon>Thermodesulfobacteriota</taxon>
        <taxon>Desulfarculia</taxon>
        <taxon>Desulfarculales</taxon>
        <taxon>Desulfarculaceae</taxon>
        <taxon>Desulfarculus</taxon>
    </lineage>
</organism>
<evidence type="ECO:0000313" key="8">
    <source>
        <dbReference type="EMBL" id="ADK84423.1"/>
    </source>
</evidence>
<dbReference type="KEGG" id="dbr:Deba_1055"/>
<keyword evidence="9" id="KW-1185">Reference proteome</keyword>
<keyword evidence="4" id="KW-0677">Repeat</keyword>
<dbReference type="InterPro" id="IPR046342">
    <property type="entry name" value="CBS_dom_sf"/>
</dbReference>
<evidence type="ECO:0000256" key="1">
    <source>
        <dbReference type="ARBA" id="ARBA00004651"/>
    </source>
</evidence>
<dbReference type="InterPro" id="IPR000644">
    <property type="entry name" value="CBS_dom"/>
</dbReference>
<dbReference type="SUPFAM" id="SSF56176">
    <property type="entry name" value="FAD-binding/transporter-associated domain-like"/>
    <property type="match status" value="1"/>
</dbReference>
<accession>E1QIK0</accession>
<comment type="subcellular location">
    <subcellularLocation>
        <location evidence="1">Cell membrane</location>
        <topology evidence="1">Multi-pass membrane protein</topology>
    </subcellularLocation>
</comment>
<dbReference type="InterPro" id="IPR005170">
    <property type="entry name" value="Transptr-assoc_dom"/>
</dbReference>
<dbReference type="Gene3D" id="3.30.465.10">
    <property type="match status" value="1"/>
</dbReference>
<feature type="domain" description="CBS" evidence="7">
    <location>
        <begin position="68"/>
        <end position="127"/>
    </location>
</feature>
<proteinExistence type="inferred from homology"/>
<keyword evidence="3" id="KW-0472">Membrane</keyword>
<dbReference type="GO" id="GO:0050660">
    <property type="term" value="F:flavin adenine dinucleotide binding"/>
    <property type="evidence" value="ECO:0007669"/>
    <property type="project" value="InterPro"/>
</dbReference>
<dbReference type="SMART" id="SM01091">
    <property type="entry name" value="CorC_HlyC"/>
    <property type="match status" value="1"/>
</dbReference>